<dbReference type="Proteomes" id="UP000031668">
    <property type="component" value="Unassembled WGS sequence"/>
</dbReference>
<evidence type="ECO:0000313" key="2">
    <source>
        <dbReference type="Proteomes" id="UP000031668"/>
    </source>
</evidence>
<dbReference type="AlphaFoldDB" id="A0A0C2MQG7"/>
<protein>
    <submittedName>
        <fullName evidence="1">Uncharacterized protein</fullName>
    </submittedName>
</protein>
<comment type="caution">
    <text evidence="1">The sequence shown here is derived from an EMBL/GenBank/DDBJ whole genome shotgun (WGS) entry which is preliminary data.</text>
</comment>
<name>A0A0C2MQG7_THEKT</name>
<dbReference type="EMBL" id="JWZT01003512">
    <property type="protein sequence ID" value="KII66575.1"/>
    <property type="molecule type" value="Genomic_DNA"/>
</dbReference>
<keyword evidence="2" id="KW-1185">Reference proteome</keyword>
<organism evidence="1 2">
    <name type="scientific">Thelohanellus kitauei</name>
    <name type="common">Myxosporean</name>
    <dbReference type="NCBI Taxonomy" id="669202"/>
    <lineage>
        <taxon>Eukaryota</taxon>
        <taxon>Metazoa</taxon>
        <taxon>Cnidaria</taxon>
        <taxon>Myxozoa</taxon>
        <taxon>Myxosporea</taxon>
        <taxon>Bivalvulida</taxon>
        <taxon>Platysporina</taxon>
        <taxon>Myxobolidae</taxon>
        <taxon>Thelohanellus</taxon>
    </lineage>
</organism>
<gene>
    <name evidence="1" type="ORF">RF11_16039</name>
</gene>
<accession>A0A0C2MQG7</accession>
<reference evidence="1 2" key="1">
    <citation type="journal article" date="2014" name="Genome Biol. Evol.">
        <title>The genome of the myxosporean Thelohanellus kitauei shows adaptations to nutrient acquisition within its fish host.</title>
        <authorList>
            <person name="Yang Y."/>
            <person name="Xiong J."/>
            <person name="Zhou Z."/>
            <person name="Huo F."/>
            <person name="Miao W."/>
            <person name="Ran C."/>
            <person name="Liu Y."/>
            <person name="Zhang J."/>
            <person name="Feng J."/>
            <person name="Wang M."/>
            <person name="Wang M."/>
            <person name="Wang L."/>
            <person name="Yao B."/>
        </authorList>
    </citation>
    <scope>NUCLEOTIDE SEQUENCE [LARGE SCALE GENOMIC DNA]</scope>
    <source>
        <strain evidence="1">Wuqing</strain>
    </source>
</reference>
<evidence type="ECO:0000313" key="1">
    <source>
        <dbReference type="EMBL" id="KII66575.1"/>
    </source>
</evidence>
<proteinExistence type="predicted"/>
<sequence length="105" mass="12319">MDQAVPLGTQPKDLEHFWNGSRVQDIIMFMFFYQRKYAETLQPDRENVDESDSIASKNDINDEIQKTQPEFADDTDLNLQYLNEIMDSTTVRTWTTLRTATCFQT</sequence>